<sequence>MDDELLEAYTVRAVSRGSFGSGLEFLSLTPKQEQPKVNHHFCSTLRFFTVRFRDGSSRDVVVKRHPTLKAQRELQNTPVQFQNEVYFYERVLPVLNQGGVLDNLFPRCYYGVGTGNHESDVLVLEDLSGAGFESGRLRRAHLDHDHCKLVLQQLAFFHAQSYLARGRDPDAFERVASKLQEAYLTFKEKNFFAFLARSFRRGIDPLIQRGVEIERLSAFLDRASDMFAFYADLITPESNTGVVCHGDLCNINILFKYSANGRPVDLQFVDLQRAKYSSPTVDLSVLLYLHLDPDTRSRHWDEFIDFYYESLSKAVPRGLVPSREEFLAEFSRKAAFGYLINSFYIPLMTTDQHPDEIASELPDKELIELLINVGGEECTRLLTQLVSHMLRKNYI</sequence>
<comment type="caution">
    <text evidence="2">The sequence shown here is derived from an EMBL/GenBank/DDBJ whole genome shotgun (WGS) entry which is preliminary data.</text>
</comment>
<organism evidence="2 3">
    <name type="scientific">Ranatra chinensis</name>
    <dbReference type="NCBI Taxonomy" id="642074"/>
    <lineage>
        <taxon>Eukaryota</taxon>
        <taxon>Metazoa</taxon>
        <taxon>Ecdysozoa</taxon>
        <taxon>Arthropoda</taxon>
        <taxon>Hexapoda</taxon>
        <taxon>Insecta</taxon>
        <taxon>Pterygota</taxon>
        <taxon>Neoptera</taxon>
        <taxon>Paraneoptera</taxon>
        <taxon>Hemiptera</taxon>
        <taxon>Heteroptera</taxon>
        <taxon>Panheteroptera</taxon>
        <taxon>Nepomorpha</taxon>
        <taxon>Nepidae</taxon>
        <taxon>Ranatrinae</taxon>
        <taxon>Ranatra</taxon>
    </lineage>
</organism>
<reference evidence="2 3" key="1">
    <citation type="submission" date="2024-07" db="EMBL/GenBank/DDBJ databases">
        <title>Chromosome-level genome assembly of the water stick insect Ranatra chinensis (Heteroptera: Nepidae).</title>
        <authorList>
            <person name="Liu X."/>
        </authorList>
    </citation>
    <scope>NUCLEOTIDE SEQUENCE [LARGE SCALE GENOMIC DNA]</scope>
    <source>
        <strain evidence="2">Cailab_2021Rc</strain>
        <tissue evidence="2">Muscle</tissue>
    </source>
</reference>
<feature type="domain" description="CHK kinase-like" evidence="1">
    <location>
        <begin position="122"/>
        <end position="317"/>
    </location>
</feature>
<gene>
    <name evidence="2" type="ORF">AAG570_004171</name>
</gene>
<evidence type="ECO:0000259" key="1">
    <source>
        <dbReference type="SMART" id="SM00587"/>
    </source>
</evidence>
<proteinExistence type="predicted"/>
<dbReference type="PANTHER" id="PTHR11012">
    <property type="entry name" value="PROTEIN KINASE-LIKE DOMAIN-CONTAINING"/>
    <property type="match status" value="1"/>
</dbReference>
<dbReference type="AlphaFoldDB" id="A0ABD0Y311"/>
<dbReference type="Proteomes" id="UP001558652">
    <property type="component" value="Unassembled WGS sequence"/>
</dbReference>
<dbReference type="EMBL" id="JBFDAA010000015">
    <property type="protein sequence ID" value="KAL1117856.1"/>
    <property type="molecule type" value="Genomic_DNA"/>
</dbReference>
<evidence type="ECO:0000313" key="3">
    <source>
        <dbReference type="Proteomes" id="UP001558652"/>
    </source>
</evidence>
<dbReference type="PANTHER" id="PTHR11012:SF56">
    <property type="entry name" value="CHK KINASE-LIKE DOMAIN-CONTAINING PROTEIN-RELATED"/>
    <property type="match status" value="1"/>
</dbReference>
<protein>
    <recommendedName>
        <fullName evidence="1">CHK kinase-like domain-containing protein</fullName>
    </recommendedName>
</protein>
<dbReference type="InterPro" id="IPR015897">
    <property type="entry name" value="CHK_kinase-like"/>
</dbReference>
<dbReference type="InterPro" id="IPR011009">
    <property type="entry name" value="Kinase-like_dom_sf"/>
</dbReference>
<dbReference type="InterPro" id="IPR004119">
    <property type="entry name" value="EcKL"/>
</dbReference>
<dbReference type="SMART" id="SM00587">
    <property type="entry name" value="CHK"/>
    <property type="match status" value="1"/>
</dbReference>
<dbReference type="Pfam" id="PF02958">
    <property type="entry name" value="EcKL"/>
    <property type="match status" value="1"/>
</dbReference>
<accession>A0ABD0Y311</accession>
<keyword evidence="3" id="KW-1185">Reference proteome</keyword>
<evidence type="ECO:0000313" key="2">
    <source>
        <dbReference type="EMBL" id="KAL1117856.1"/>
    </source>
</evidence>
<dbReference type="SUPFAM" id="SSF56112">
    <property type="entry name" value="Protein kinase-like (PK-like)"/>
    <property type="match status" value="1"/>
</dbReference>
<name>A0ABD0Y311_9HEMI</name>
<dbReference type="Gene3D" id="3.90.1200.10">
    <property type="match status" value="1"/>
</dbReference>